<dbReference type="EMBL" id="CP147251">
    <property type="protein sequence ID" value="WYJ77042.1"/>
    <property type="molecule type" value="Genomic_DNA"/>
</dbReference>
<gene>
    <name evidence="1" type="ORF">DOK78_001680</name>
</gene>
<protein>
    <submittedName>
        <fullName evidence="1">Uncharacterized protein</fullName>
    </submittedName>
</protein>
<keyword evidence="2" id="KW-1185">Reference proteome</keyword>
<sequence length="85" mass="10258">MKVDRLEFKKVVNDAAHLRFNYSQMRIADDSADIREDEIEYLIDNNIHHRVMENSKRSLFGDKVNINSTVEKDYLLLKKYTEYFR</sequence>
<name>A0ABZ2SMJ3_9ENTE</name>
<evidence type="ECO:0000313" key="1">
    <source>
        <dbReference type="EMBL" id="WYJ77042.1"/>
    </source>
</evidence>
<reference evidence="1 2" key="1">
    <citation type="submission" date="2024-03" db="EMBL/GenBank/DDBJ databases">
        <title>The Genome Sequence of Enterococcus sp. DIV2402.</title>
        <authorList>
            <consortium name="The Broad Institute Genomics Platform"/>
            <consortium name="The Broad Institute Microbial Omics Core"/>
            <consortium name="The Broad Institute Genomic Center for Infectious Diseases"/>
            <person name="Earl A."/>
            <person name="Manson A."/>
            <person name="Gilmore M."/>
            <person name="Schwartman J."/>
            <person name="Shea T."/>
            <person name="Abouelleil A."/>
            <person name="Cao P."/>
            <person name="Chapman S."/>
            <person name="Cusick C."/>
            <person name="Young S."/>
            <person name="Neafsey D."/>
            <person name="Nusbaum C."/>
            <person name="Birren B."/>
        </authorList>
    </citation>
    <scope>NUCLEOTIDE SEQUENCE [LARGE SCALE GENOMIC DNA]</scope>
    <source>
        <strain evidence="1 2">DIV2402</strain>
    </source>
</reference>
<dbReference type="Proteomes" id="UP000664701">
    <property type="component" value="Chromosome"/>
</dbReference>
<evidence type="ECO:0000313" key="2">
    <source>
        <dbReference type="Proteomes" id="UP000664701"/>
    </source>
</evidence>
<proteinExistence type="predicted"/>
<organism evidence="1 2">
    <name type="scientific">Candidatus Enterococcus lowellii</name>
    <dbReference type="NCBI Taxonomy" id="2230877"/>
    <lineage>
        <taxon>Bacteria</taxon>
        <taxon>Bacillati</taxon>
        <taxon>Bacillota</taxon>
        <taxon>Bacilli</taxon>
        <taxon>Lactobacillales</taxon>
        <taxon>Enterococcaceae</taxon>
        <taxon>Enterococcus</taxon>
    </lineage>
</organism>
<accession>A0ABZ2SMJ3</accession>
<dbReference type="RefSeq" id="WP_207940784.1">
    <property type="nucleotide sequence ID" value="NZ_CP147251.1"/>
</dbReference>